<sequence>MPWEWIAAGVVLLVVIVFCVRLMKSGLTTLEDERARCDERIRTMEEQVRQDQKNMPSSEHLHIALAGLRDMLRLADYPSGFWLEAAKESNGAAREKTLVLHTPDGDWRISLSMRERQLRAVHKVAHGQGRWHLYGSEVHEEYADLPRLMCALHNHLRRRSGISSGPGLHTPGVLDLPESSGLEGGNTAANLPQSVPPEKEHLARRFSRSRAQSVTARKKSPPPPPLKLGSR</sequence>
<feature type="compositionally biased region" description="Pro residues" evidence="2">
    <location>
        <begin position="221"/>
        <end position="231"/>
    </location>
</feature>
<dbReference type="AlphaFoldDB" id="A0A7W8FES3"/>
<dbReference type="RefSeq" id="WP_183717319.1">
    <property type="nucleotide sequence ID" value="NZ_JACHGO010000001.1"/>
</dbReference>
<evidence type="ECO:0000256" key="1">
    <source>
        <dbReference type="SAM" id="Coils"/>
    </source>
</evidence>
<keyword evidence="5" id="KW-1185">Reference proteome</keyword>
<gene>
    <name evidence="4" type="ORF">HNQ38_000164</name>
</gene>
<proteinExistence type="predicted"/>
<name>A0A7W8FES3_9BACT</name>
<accession>A0A7W8FES3</accession>
<evidence type="ECO:0000256" key="2">
    <source>
        <dbReference type="SAM" id="MobiDB-lite"/>
    </source>
</evidence>
<keyword evidence="3" id="KW-0812">Transmembrane</keyword>
<keyword evidence="3" id="KW-1133">Transmembrane helix</keyword>
<feature type="region of interest" description="Disordered" evidence="2">
    <location>
        <begin position="161"/>
        <end position="231"/>
    </location>
</feature>
<evidence type="ECO:0000256" key="3">
    <source>
        <dbReference type="SAM" id="Phobius"/>
    </source>
</evidence>
<keyword evidence="1" id="KW-0175">Coiled coil</keyword>
<keyword evidence="3" id="KW-0472">Membrane</keyword>
<feature type="transmembrane region" description="Helical" evidence="3">
    <location>
        <begin position="6"/>
        <end position="23"/>
    </location>
</feature>
<reference evidence="4 5" key="1">
    <citation type="submission" date="2020-08" db="EMBL/GenBank/DDBJ databases">
        <title>Genomic Encyclopedia of Type Strains, Phase IV (KMG-IV): sequencing the most valuable type-strain genomes for metagenomic binning, comparative biology and taxonomic classification.</title>
        <authorList>
            <person name="Goeker M."/>
        </authorList>
    </citation>
    <scope>NUCLEOTIDE SEQUENCE [LARGE SCALE GENOMIC DNA]</scope>
    <source>
        <strain evidence="4 5">DSM 11275</strain>
    </source>
</reference>
<comment type="caution">
    <text evidence="4">The sequence shown here is derived from an EMBL/GenBank/DDBJ whole genome shotgun (WGS) entry which is preliminary data.</text>
</comment>
<evidence type="ECO:0000313" key="5">
    <source>
        <dbReference type="Proteomes" id="UP000539075"/>
    </source>
</evidence>
<organism evidence="4 5">
    <name type="scientific">Desulfovibrio intestinalis</name>
    <dbReference type="NCBI Taxonomy" id="58621"/>
    <lineage>
        <taxon>Bacteria</taxon>
        <taxon>Pseudomonadati</taxon>
        <taxon>Thermodesulfobacteriota</taxon>
        <taxon>Desulfovibrionia</taxon>
        <taxon>Desulfovibrionales</taxon>
        <taxon>Desulfovibrionaceae</taxon>
        <taxon>Desulfovibrio</taxon>
    </lineage>
</organism>
<feature type="coiled-coil region" evidence="1">
    <location>
        <begin position="27"/>
        <end position="54"/>
    </location>
</feature>
<protein>
    <submittedName>
        <fullName evidence="4">Uncharacterized protein</fullName>
    </submittedName>
</protein>
<dbReference type="Proteomes" id="UP000539075">
    <property type="component" value="Unassembled WGS sequence"/>
</dbReference>
<evidence type="ECO:0000313" key="4">
    <source>
        <dbReference type="EMBL" id="MBB5142101.1"/>
    </source>
</evidence>
<dbReference type="EMBL" id="JACHGO010000001">
    <property type="protein sequence ID" value="MBB5142101.1"/>
    <property type="molecule type" value="Genomic_DNA"/>
</dbReference>